<keyword evidence="1" id="KW-0328">Glycosyltransferase</keyword>
<sequence length="53" mass="6114">PRPSAIGEVRKLYGIPVMAILTLDDIVEYMKAIGTKDDLRRVEEYREKYKASD</sequence>
<organism evidence="1 2">
    <name type="scientific">Coniosporium uncinatum</name>
    <dbReference type="NCBI Taxonomy" id="93489"/>
    <lineage>
        <taxon>Eukaryota</taxon>
        <taxon>Fungi</taxon>
        <taxon>Dikarya</taxon>
        <taxon>Ascomycota</taxon>
        <taxon>Pezizomycotina</taxon>
        <taxon>Dothideomycetes</taxon>
        <taxon>Dothideomycetes incertae sedis</taxon>
        <taxon>Coniosporium</taxon>
    </lineage>
</organism>
<keyword evidence="2" id="KW-1185">Reference proteome</keyword>
<reference evidence="1" key="1">
    <citation type="submission" date="2024-09" db="EMBL/GenBank/DDBJ databases">
        <title>Black Yeasts Isolated from many extreme environments.</title>
        <authorList>
            <person name="Coleine C."/>
            <person name="Stajich J.E."/>
            <person name="Selbmann L."/>
        </authorList>
    </citation>
    <scope>NUCLEOTIDE SEQUENCE</scope>
    <source>
        <strain evidence="1">CCFEE 5737</strain>
    </source>
</reference>
<proteinExistence type="predicted"/>
<keyword evidence="1" id="KW-0808">Transferase</keyword>
<dbReference type="Proteomes" id="UP001186974">
    <property type="component" value="Unassembled WGS sequence"/>
</dbReference>
<dbReference type="EMBL" id="JAWDJW010002523">
    <property type="protein sequence ID" value="KAK3077768.1"/>
    <property type="molecule type" value="Genomic_DNA"/>
</dbReference>
<accession>A0ACC3DMM5</accession>
<evidence type="ECO:0000313" key="1">
    <source>
        <dbReference type="EMBL" id="KAK3077768.1"/>
    </source>
</evidence>
<comment type="caution">
    <text evidence="1">The sequence shown here is derived from an EMBL/GenBank/DDBJ whole genome shotgun (WGS) entry which is preliminary data.</text>
</comment>
<feature type="non-terminal residue" evidence="1">
    <location>
        <position position="1"/>
    </location>
</feature>
<protein>
    <submittedName>
        <fullName evidence="1">Orotate phosphoribosyltransferase</fullName>
    </submittedName>
</protein>
<evidence type="ECO:0000313" key="2">
    <source>
        <dbReference type="Proteomes" id="UP001186974"/>
    </source>
</evidence>
<gene>
    <name evidence="1" type="primary">URA5</name>
    <name evidence="1" type="ORF">LTS18_009356</name>
</gene>
<name>A0ACC3DMM5_9PEZI</name>